<proteinExistence type="inferred from homology"/>
<protein>
    <recommendedName>
        <fullName evidence="5">Ribonuclease VapC</fullName>
        <shortName evidence="5">RNase VapC</shortName>
        <ecNumber evidence="5">3.1.-.-</ecNumber>
    </recommendedName>
    <alternativeName>
        <fullName evidence="5">Toxin VapC</fullName>
    </alternativeName>
</protein>
<dbReference type="RefSeq" id="WP_062143180.1">
    <property type="nucleotide sequence ID" value="NZ_CP013002.1"/>
</dbReference>
<keyword evidence="8" id="KW-1185">Reference proteome</keyword>
<feature type="domain" description="PIN" evidence="6">
    <location>
        <begin position="3"/>
        <end position="122"/>
    </location>
</feature>
<evidence type="ECO:0000313" key="8">
    <source>
        <dbReference type="Proteomes" id="UP000056905"/>
    </source>
</evidence>
<keyword evidence="5" id="KW-0460">Magnesium</keyword>
<evidence type="ECO:0000259" key="6">
    <source>
        <dbReference type="Pfam" id="PF01850"/>
    </source>
</evidence>
<reference evidence="7 8" key="1">
    <citation type="submission" date="2015-10" db="EMBL/GenBank/DDBJ databases">
        <title>Conservation of the essential genome among Caulobacter and Brevundimonas species.</title>
        <authorList>
            <person name="Scott D."/>
            <person name="Ely B."/>
        </authorList>
    </citation>
    <scope>NUCLEOTIDE SEQUENCE [LARGE SCALE GENOMIC DNA]</scope>
    <source>
        <strain evidence="7 8">CB4</strain>
    </source>
</reference>
<dbReference type="InterPro" id="IPR022907">
    <property type="entry name" value="VapC_family"/>
</dbReference>
<name>A0A0P0NVS3_9CAUL</name>
<comment type="similarity">
    <text evidence="5">Belongs to the PINc/VapC protein family.</text>
</comment>
<sequence>MRIVVDSSVLVAIATFEADRAAYMQAMEAAAEILISPMNYVEAGIVLTGKGVFVSRDSFDAWLADYRVMIASEPVVDAVALDAYLRFGKGHHPARLNLADCFAYALAKSLDAPLLYKGDDFLLTDVRSALD</sequence>
<evidence type="ECO:0000256" key="2">
    <source>
        <dbReference type="ARBA" id="ARBA00022722"/>
    </source>
</evidence>
<organism evidence="7 8">
    <name type="scientific">Caulobacter henricii</name>
    <dbReference type="NCBI Taxonomy" id="69395"/>
    <lineage>
        <taxon>Bacteria</taxon>
        <taxon>Pseudomonadati</taxon>
        <taxon>Pseudomonadota</taxon>
        <taxon>Alphaproteobacteria</taxon>
        <taxon>Caulobacterales</taxon>
        <taxon>Caulobacteraceae</taxon>
        <taxon>Caulobacter</taxon>
    </lineage>
</organism>
<keyword evidence="3 5" id="KW-0479">Metal-binding</keyword>
<dbReference type="Proteomes" id="UP000056905">
    <property type="component" value="Chromosome"/>
</dbReference>
<dbReference type="GO" id="GO:0090729">
    <property type="term" value="F:toxin activity"/>
    <property type="evidence" value="ECO:0007669"/>
    <property type="project" value="UniProtKB-KW"/>
</dbReference>
<dbReference type="KEGG" id="chq:AQ619_01350"/>
<keyword evidence="2 5" id="KW-0540">Nuclease</keyword>
<dbReference type="EC" id="3.1.-.-" evidence="5"/>
<feature type="binding site" evidence="5">
    <location>
        <position position="6"/>
    </location>
    <ligand>
        <name>Mg(2+)</name>
        <dbReference type="ChEBI" id="CHEBI:18420"/>
    </ligand>
</feature>
<dbReference type="InterPro" id="IPR029060">
    <property type="entry name" value="PIN-like_dom_sf"/>
</dbReference>
<evidence type="ECO:0000313" key="7">
    <source>
        <dbReference type="EMBL" id="ALL12111.1"/>
    </source>
</evidence>
<dbReference type="GO" id="GO:0016787">
    <property type="term" value="F:hydrolase activity"/>
    <property type="evidence" value="ECO:0007669"/>
    <property type="project" value="UniProtKB-KW"/>
</dbReference>
<dbReference type="AlphaFoldDB" id="A0A0P0NVS3"/>
<dbReference type="InterPro" id="IPR002716">
    <property type="entry name" value="PIN_dom"/>
</dbReference>
<evidence type="ECO:0000256" key="5">
    <source>
        <dbReference type="HAMAP-Rule" id="MF_00265"/>
    </source>
</evidence>
<evidence type="ECO:0000256" key="4">
    <source>
        <dbReference type="ARBA" id="ARBA00022801"/>
    </source>
</evidence>
<dbReference type="GO" id="GO:0004540">
    <property type="term" value="F:RNA nuclease activity"/>
    <property type="evidence" value="ECO:0007669"/>
    <property type="project" value="InterPro"/>
</dbReference>
<keyword evidence="4 5" id="KW-0378">Hydrolase</keyword>
<dbReference type="GO" id="GO:0000287">
    <property type="term" value="F:magnesium ion binding"/>
    <property type="evidence" value="ECO:0007669"/>
    <property type="project" value="UniProtKB-UniRule"/>
</dbReference>
<dbReference type="CDD" id="cd09871">
    <property type="entry name" value="PIN_MtVapC28-VapC30-like"/>
    <property type="match status" value="1"/>
</dbReference>
<dbReference type="STRING" id="69395.AQ619_01350"/>
<comment type="cofactor">
    <cofactor evidence="5">
        <name>Mg(2+)</name>
        <dbReference type="ChEBI" id="CHEBI:18420"/>
    </cofactor>
</comment>
<comment type="function">
    <text evidence="5">Toxic component of a toxin-antitoxin (TA) system. An RNase.</text>
</comment>
<dbReference type="Pfam" id="PF01850">
    <property type="entry name" value="PIN"/>
    <property type="match status" value="1"/>
</dbReference>
<dbReference type="HAMAP" id="MF_00265">
    <property type="entry name" value="VapC_Nob1"/>
    <property type="match status" value="1"/>
</dbReference>
<keyword evidence="5" id="KW-0800">Toxin</keyword>
<dbReference type="OrthoDB" id="32625at2"/>
<dbReference type="EMBL" id="CP013002">
    <property type="protein sequence ID" value="ALL12111.1"/>
    <property type="molecule type" value="Genomic_DNA"/>
</dbReference>
<dbReference type="SUPFAM" id="SSF88723">
    <property type="entry name" value="PIN domain-like"/>
    <property type="match status" value="1"/>
</dbReference>
<gene>
    <name evidence="5" type="primary">vapC</name>
    <name evidence="7" type="ORF">AQ619_01350</name>
</gene>
<keyword evidence="1 5" id="KW-1277">Toxin-antitoxin system</keyword>
<evidence type="ECO:0000256" key="1">
    <source>
        <dbReference type="ARBA" id="ARBA00022649"/>
    </source>
</evidence>
<feature type="binding site" evidence="5">
    <location>
        <position position="100"/>
    </location>
    <ligand>
        <name>Mg(2+)</name>
        <dbReference type="ChEBI" id="CHEBI:18420"/>
    </ligand>
</feature>
<dbReference type="Gene3D" id="3.40.50.1010">
    <property type="entry name" value="5'-nuclease"/>
    <property type="match status" value="1"/>
</dbReference>
<accession>A0A0P0NVS3</accession>
<evidence type="ECO:0000256" key="3">
    <source>
        <dbReference type="ARBA" id="ARBA00022723"/>
    </source>
</evidence>